<evidence type="ECO:0000259" key="1">
    <source>
        <dbReference type="Pfam" id="PF13643"/>
    </source>
</evidence>
<dbReference type="RefSeq" id="WP_275397017.1">
    <property type="nucleotide sequence ID" value="NZ_JAKIHW010000001.1"/>
</dbReference>
<reference evidence="2" key="1">
    <citation type="submission" date="2022-01" db="EMBL/GenBank/DDBJ databases">
        <title>Genetic Characterization of Carbapenem-resistant Citrobacter spp. from China: a multicenter study.</title>
        <authorList>
            <person name="Ye L."/>
        </authorList>
    </citation>
    <scope>NUCLEOTIDE SEQUENCE</scope>
    <source>
        <strain evidence="2">IR5432</strain>
    </source>
</reference>
<comment type="caution">
    <text evidence="2">The sequence shown here is derived from an EMBL/GenBank/DDBJ whole genome shotgun (WGS) entry which is preliminary data.</text>
</comment>
<dbReference type="InterPro" id="IPR025285">
    <property type="entry name" value="DUF4145"/>
</dbReference>
<evidence type="ECO:0000313" key="2">
    <source>
        <dbReference type="EMBL" id="MDE9616912.1"/>
    </source>
</evidence>
<gene>
    <name evidence="2" type="ORF">L2111_02205</name>
</gene>
<proteinExistence type="predicted"/>
<dbReference type="Pfam" id="PF13643">
    <property type="entry name" value="DUF4145"/>
    <property type="match status" value="1"/>
</dbReference>
<protein>
    <submittedName>
        <fullName evidence="2">DUF4145 domain-containing protein</fullName>
    </submittedName>
</protein>
<sequence length="244" mass="27458">MALQITDTFTSLQNPVWVCPRCYQQTLECKKDSFRESPDRLSQKVIATDSFHPYELTGGVFSSLLECVSSSCREVVACSGTFTYEIDHAPDWVNEPDTYFEEYKPKFFTPPLHAFPIPADCDKSIFDPLIGSFSLLPSSPVAASNQLRIAVEKYLDVIRVPAAKMLVARIRTLEHTDPAKFALLDSLRLLGNSGSHEVGSVDDEDVMVGYEVIRKLLEDQYPEAKLDDSQKHAQSLTEKFKKKL</sequence>
<dbReference type="Proteomes" id="UP001147005">
    <property type="component" value="Unassembled WGS sequence"/>
</dbReference>
<feature type="domain" description="DUF4145" evidence="1">
    <location>
        <begin position="135"/>
        <end position="211"/>
    </location>
</feature>
<dbReference type="AlphaFoldDB" id="A0A9X4GK43"/>
<accession>A0A9X4GK43</accession>
<organism evidence="2 3">
    <name type="scientific">Citrobacter portucalensis</name>
    <dbReference type="NCBI Taxonomy" id="1639133"/>
    <lineage>
        <taxon>Bacteria</taxon>
        <taxon>Pseudomonadati</taxon>
        <taxon>Pseudomonadota</taxon>
        <taxon>Gammaproteobacteria</taxon>
        <taxon>Enterobacterales</taxon>
        <taxon>Enterobacteriaceae</taxon>
        <taxon>Citrobacter</taxon>
        <taxon>Citrobacter freundii complex</taxon>
    </lineage>
</organism>
<dbReference type="EMBL" id="JAKIHW010000001">
    <property type="protein sequence ID" value="MDE9616912.1"/>
    <property type="molecule type" value="Genomic_DNA"/>
</dbReference>
<name>A0A9X4GK43_9ENTR</name>
<evidence type="ECO:0000313" key="3">
    <source>
        <dbReference type="Proteomes" id="UP001147005"/>
    </source>
</evidence>